<dbReference type="PANTHER" id="PTHR37841:SF1">
    <property type="entry name" value="DUF3298 DOMAIN-CONTAINING PROTEIN"/>
    <property type="match status" value="1"/>
</dbReference>
<reference evidence="2" key="1">
    <citation type="submission" date="2020-01" db="EMBL/GenBank/DDBJ databases">
        <title>Muricauda ochracea sp. nov., isolated from a tidal flat of Garorim bay in Korea.</title>
        <authorList>
            <person name="Kim D."/>
            <person name="Yoo Y."/>
            <person name="Kim J.-J."/>
        </authorList>
    </citation>
    <scope>NUCLEOTIDE SEQUENCE</scope>
    <source>
        <strain evidence="2">JGD-17</strain>
    </source>
</reference>
<protein>
    <submittedName>
        <fullName evidence="2">WG repeat-containing protein</fullName>
    </submittedName>
</protein>
<dbReference type="EMBL" id="JAAABI010000001">
    <property type="protein sequence ID" value="NAY91350.1"/>
    <property type="molecule type" value="Genomic_DNA"/>
</dbReference>
<dbReference type="Proteomes" id="UP000667650">
    <property type="component" value="Unassembled WGS sequence"/>
</dbReference>
<gene>
    <name evidence="2" type="ORF">GTQ34_05405</name>
</gene>
<feature type="chain" id="PRO_5037950877" evidence="1">
    <location>
        <begin position="21"/>
        <end position="223"/>
    </location>
</feature>
<dbReference type="InterPro" id="IPR032774">
    <property type="entry name" value="WG_beta_rep"/>
</dbReference>
<keyword evidence="3" id="KW-1185">Reference proteome</keyword>
<keyword evidence="1" id="KW-0732">Signal</keyword>
<evidence type="ECO:0000256" key="1">
    <source>
        <dbReference type="SAM" id="SignalP"/>
    </source>
</evidence>
<proteinExistence type="predicted"/>
<accession>A0A964TAP4</accession>
<dbReference type="AlphaFoldDB" id="A0A964TAP4"/>
<evidence type="ECO:0000313" key="3">
    <source>
        <dbReference type="Proteomes" id="UP000667650"/>
    </source>
</evidence>
<dbReference type="RefSeq" id="WP_166522717.1">
    <property type="nucleotide sequence ID" value="NZ_JAAABI010000001.1"/>
</dbReference>
<sequence>MKKLLFLTLTLVLSPFFAISQTLEAINKPKIKGLDEVAPFNEGLAAVRKGNQWGFIDETGEMIIDFRNDLVWNANVDSQRNDVMGIKYPQFNNGRCLIQEVKDEGIPYYGFIDTKGQIVIEPEYLNLTQFEDGKAVGIFCRRTFRGKNNFQLNIYEYTFTEVVLNTKGEIIWPIGDREGISMTKKRYEMPELQAKLISSDLLSVKTKANGWEIRTINPQNHKP</sequence>
<comment type="caution">
    <text evidence="2">The sequence shown here is derived from an EMBL/GenBank/DDBJ whole genome shotgun (WGS) entry which is preliminary data.</text>
</comment>
<dbReference type="PANTHER" id="PTHR37841">
    <property type="entry name" value="GLR2918 PROTEIN"/>
    <property type="match status" value="1"/>
</dbReference>
<dbReference type="Pfam" id="PF14903">
    <property type="entry name" value="WG_beta_rep"/>
    <property type="match status" value="2"/>
</dbReference>
<organism evidence="2 3">
    <name type="scientific">Flagellimonas ochracea</name>
    <dbReference type="NCBI Taxonomy" id="2696472"/>
    <lineage>
        <taxon>Bacteria</taxon>
        <taxon>Pseudomonadati</taxon>
        <taxon>Bacteroidota</taxon>
        <taxon>Flavobacteriia</taxon>
        <taxon>Flavobacteriales</taxon>
        <taxon>Flavobacteriaceae</taxon>
        <taxon>Flagellimonas</taxon>
    </lineage>
</organism>
<feature type="signal peptide" evidence="1">
    <location>
        <begin position="1"/>
        <end position="20"/>
    </location>
</feature>
<evidence type="ECO:0000313" key="2">
    <source>
        <dbReference type="EMBL" id="NAY91350.1"/>
    </source>
</evidence>
<name>A0A964TAP4_9FLAO</name>